<accession>A0A381URD9</accession>
<dbReference type="InterPro" id="IPR045186">
    <property type="entry name" value="Indole-3-glycerol_P_synth"/>
</dbReference>
<keyword evidence="7" id="KW-0057">Aromatic amino acid biosynthesis</keyword>
<gene>
    <name evidence="10" type="ORF">METZ01_LOCUS83185</name>
</gene>
<dbReference type="FunFam" id="3.20.20.70:FF:000024">
    <property type="entry name" value="Indole-3-glycerol phosphate synthase"/>
    <property type="match status" value="1"/>
</dbReference>
<evidence type="ECO:0000256" key="1">
    <source>
        <dbReference type="ARBA" id="ARBA00001633"/>
    </source>
</evidence>
<keyword evidence="4" id="KW-0028">Amino-acid biosynthesis</keyword>
<evidence type="ECO:0000256" key="2">
    <source>
        <dbReference type="ARBA" id="ARBA00004696"/>
    </source>
</evidence>
<dbReference type="GO" id="GO:0004425">
    <property type="term" value="F:indole-3-glycerol-phosphate synthase activity"/>
    <property type="evidence" value="ECO:0007669"/>
    <property type="project" value="UniProtKB-EC"/>
</dbReference>
<dbReference type="PANTHER" id="PTHR22854">
    <property type="entry name" value="TRYPTOPHAN BIOSYNTHESIS PROTEIN"/>
    <property type="match status" value="1"/>
</dbReference>
<dbReference type="InterPro" id="IPR013785">
    <property type="entry name" value="Aldolase_TIM"/>
</dbReference>
<evidence type="ECO:0000256" key="3">
    <source>
        <dbReference type="ARBA" id="ARBA00012362"/>
    </source>
</evidence>
<dbReference type="InterPro" id="IPR011060">
    <property type="entry name" value="RibuloseP-bd_barrel"/>
</dbReference>
<keyword evidence="5" id="KW-0210">Decarboxylase</keyword>
<proteinExistence type="inferred from homology"/>
<feature type="domain" description="Indole-3-glycerol phosphate synthase" evidence="9">
    <location>
        <begin position="5"/>
        <end position="258"/>
    </location>
</feature>
<dbReference type="PANTHER" id="PTHR22854:SF2">
    <property type="entry name" value="INDOLE-3-GLYCEROL-PHOSPHATE SYNTHASE"/>
    <property type="match status" value="1"/>
</dbReference>
<dbReference type="GO" id="GO:0004640">
    <property type="term" value="F:phosphoribosylanthranilate isomerase activity"/>
    <property type="evidence" value="ECO:0007669"/>
    <property type="project" value="TreeGrafter"/>
</dbReference>
<dbReference type="CDD" id="cd00331">
    <property type="entry name" value="IGPS"/>
    <property type="match status" value="1"/>
</dbReference>
<dbReference type="InterPro" id="IPR013798">
    <property type="entry name" value="Indole-3-glycerol_P_synth_dom"/>
</dbReference>
<comment type="catalytic activity">
    <reaction evidence="1">
        <text>1-(2-carboxyphenylamino)-1-deoxy-D-ribulose 5-phosphate + H(+) = (1S,2R)-1-C-(indol-3-yl)glycerol 3-phosphate + CO2 + H2O</text>
        <dbReference type="Rhea" id="RHEA:23476"/>
        <dbReference type="ChEBI" id="CHEBI:15377"/>
        <dbReference type="ChEBI" id="CHEBI:15378"/>
        <dbReference type="ChEBI" id="CHEBI:16526"/>
        <dbReference type="ChEBI" id="CHEBI:58613"/>
        <dbReference type="ChEBI" id="CHEBI:58866"/>
        <dbReference type="EC" id="4.1.1.48"/>
    </reaction>
</comment>
<protein>
    <recommendedName>
        <fullName evidence="3">indole-3-glycerol-phosphate synthase</fullName>
        <ecNumber evidence="3">4.1.1.48</ecNumber>
    </recommendedName>
</protein>
<dbReference type="Pfam" id="PF00218">
    <property type="entry name" value="IGPS"/>
    <property type="match status" value="1"/>
</dbReference>
<evidence type="ECO:0000256" key="4">
    <source>
        <dbReference type="ARBA" id="ARBA00022605"/>
    </source>
</evidence>
<name>A0A381URD9_9ZZZZ</name>
<keyword evidence="6" id="KW-0822">Tryptophan biosynthesis</keyword>
<dbReference type="NCBIfam" id="NF001377">
    <property type="entry name" value="PRK00278.2-4"/>
    <property type="match status" value="1"/>
</dbReference>
<reference evidence="10" key="1">
    <citation type="submission" date="2018-05" db="EMBL/GenBank/DDBJ databases">
        <authorList>
            <person name="Lanie J.A."/>
            <person name="Ng W.-L."/>
            <person name="Kazmierczak K.M."/>
            <person name="Andrzejewski T.M."/>
            <person name="Davidsen T.M."/>
            <person name="Wayne K.J."/>
            <person name="Tettelin H."/>
            <person name="Glass J.I."/>
            <person name="Rusch D."/>
            <person name="Podicherti R."/>
            <person name="Tsui H.-C.T."/>
            <person name="Winkler M.E."/>
        </authorList>
    </citation>
    <scope>NUCLEOTIDE SEQUENCE</scope>
</reference>
<evidence type="ECO:0000256" key="7">
    <source>
        <dbReference type="ARBA" id="ARBA00023141"/>
    </source>
</evidence>
<dbReference type="EC" id="4.1.1.48" evidence="3"/>
<dbReference type="AlphaFoldDB" id="A0A381URD9"/>
<evidence type="ECO:0000313" key="10">
    <source>
        <dbReference type="EMBL" id="SVA30331.1"/>
    </source>
</evidence>
<dbReference type="Gene3D" id="3.20.20.70">
    <property type="entry name" value="Aldolase class I"/>
    <property type="match status" value="1"/>
</dbReference>
<evidence type="ECO:0000256" key="5">
    <source>
        <dbReference type="ARBA" id="ARBA00022793"/>
    </source>
</evidence>
<evidence type="ECO:0000256" key="8">
    <source>
        <dbReference type="ARBA" id="ARBA00023239"/>
    </source>
</evidence>
<dbReference type="InterPro" id="IPR001468">
    <property type="entry name" value="Indole-3-GlycerolPSynthase_CS"/>
</dbReference>
<dbReference type="EMBL" id="UINC01006908">
    <property type="protein sequence ID" value="SVA30331.1"/>
    <property type="molecule type" value="Genomic_DNA"/>
</dbReference>
<sequence>MPTILERIVLAKQKELEIQKSVLPIATIEDQIRDMAIPLNFSGALFGDRIRLIAEVKKASPSKGVLMTEFDPVDLSKTYIDNGAAAISVLTDVRFQGQPSHLRSVKTVTSFTRTPVLRKDFIFDPYQIYETRMLGADAVLLIVSVLSQKQLISLMELARSLWIQVLVEVHSEGELKRALDAGAEIIGINNRNLHTFETDLLITEHIAPKVPNGKIIVSESGIANMGDVHRLKQSRVDAILVGEALITANDIGSKVRELALGMLN</sequence>
<dbReference type="SUPFAM" id="SSF51366">
    <property type="entry name" value="Ribulose-phoshate binding barrel"/>
    <property type="match status" value="1"/>
</dbReference>
<keyword evidence="8" id="KW-0456">Lyase</keyword>
<organism evidence="10">
    <name type="scientific">marine metagenome</name>
    <dbReference type="NCBI Taxonomy" id="408172"/>
    <lineage>
        <taxon>unclassified sequences</taxon>
        <taxon>metagenomes</taxon>
        <taxon>ecological metagenomes</taxon>
    </lineage>
</organism>
<dbReference type="HAMAP" id="MF_00134_B">
    <property type="entry name" value="IGPS_B"/>
    <property type="match status" value="1"/>
</dbReference>
<comment type="pathway">
    <text evidence="2">Amino-acid biosynthesis; L-tryptophan biosynthesis; L-tryptophan from chorismate: step 4/5.</text>
</comment>
<evidence type="ECO:0000259" key="9">
    <source>
        <dbReference type="Pfam" id="PF00218"/>
    </source>
</evidence>
<dbReference type="UniPathway" id="UPA00035">
    <property type="reaction ID" value="UER00043"/>
</dbReference>
<dbReference type="GO" id="GO:0000162">
    <property type="term" value="P:L-tryptophan biosynthetic process"/>
    <property type="evidence" value="ECO:0007669"/>
    <property type="project" value="UniProtKB-UniPathway"/>
</dbReference>
<dbReference type="PROSITE" id="PS00614">
    <property type="entry name" value="IGPS"/>
    <property type="match status" value="1"/>
</dbReference>
<evidence type="ECO:0000256" key="6">
    <source>
        <dbReference type="ARBA" id="ARBA00022822"/>
    </source>
</evidence>